<keyword evidence="2" id="KW-0472">Membrane</keyword>
<dbReference type="Proteomes" id="UP000181909">
    <property type="component" value="Unassembled WGS sequence"/>
</dbReference>
<evidence type="ECO:0000256" key="2">
    <source>
        <dbReference type="SAM" id="Phobius"/>
    </source>
</evidence>
<proteinExistence type="predicted"/>
<sequence>MPSETFWVNLNPTEPDRIVDTDLGRTDVGRILLQADLQLKKTTAALIHPKTALGKKFWNRIGGKCMSFRTWIVPGQARVNEQDDQLYILDAPLKVKMESQHLSGHGSESAASCTDRSAPGSEERNEKTFRDLILPGIERAVNHASQYADLRRVYLSRVAAERYRERDTQGPSTYGDLIDRGDVSRWETRTKWKPRDTFDAYVHSYKHGEFKVTERTRKGNYIYTQTYIYGGVDLSRLQLQKVAPADAFRDRWAGMQQDTARSVQAARPAANGSQIWMGGNNSIADKGSSGNKGDRGSGNGYGGGGSDKGQKSAQSAGDSSGILGGRLVPLLMGAGLLFVVVLVRRRAGRVRPGSGPGR</sequence>
<evidence type="ECO:0000256" key="1">
    <source>
        <dbReference type="SAM" id="MobiDB-lite"/>
    </source>
</evidence>
<feature type="compositionally biased region" description="Gly residues" evidence="1">
    <location>
        <begin position="296"/>
        <end position="307"/>
    </location>
</feature>
<reference evidence="3 4" key="1">
    <citation type="submission" date="2016-11" db="EMBL/GenBank/DDBJ databases">
        <authorList>
            <person name="Jaros S."/>
            <person name="Januszkiewicz K."/>
            <person name="Wedrychowicz H."/>
        </authorList>
    </citation>
    <scope>NUCLEOTIDE SEQUENCE [LARGE SCALE GENOMIC DNA]</scope>
    <source>
        <strain evidence="3 4">OK807</strain>
    </source>
</reference>
<dbReference type="RefSeq" id="WP_072484893.1">
    <property type="nucleotide sequence ID" value="NZ_FPJO01000004.1"/>
</dbReference>
<keyword evidence="2" id="KW-1133">Transmembrane helix</keyword>
<dbReference type="AlphaFoldDB" id="A0A1K1YN35"/>
<keyword evidence="2" id="KW-0812">Transmembrane</keyword>
<feature type="region of interest" description="Disordered" evidence="1">
    <location>
        <begin position="99"/>
        <end position="126"/>
    </location>
</feature>
<accession>A0A1K1YN35</accession>
<feature type="compositionally biased region" description="Polar residues" evidence="1">
    <location>
        <begin position="271"/>
        <end position="283"/>
    </location>
</feature>
<dbReference type="EMBL" id="FPJO01000004">
    <property type="protein sequence ID" value="SFX63232.1"/>
    <property type="molecule type" value="Genomic_DNA"/>
</dbReference>
<name>A0A1K1YN35_STRAR</name>
<feature type="transmembrane region" description="Helical" evidence="2">
    <location>
        <begin position="323"/>
        <end position="343"/>
    </location>
</feature>
<organism evidence="3 4">
    <name type="scientific">Streptomyces atratus</name>
    <dbReference type="NCBI Taxonomy" id="1893"/>
    <lineage>
        <taxon>Bacteria</taxon>
        <taxon>Bacillati</taxon>
        <taxon>Actinomycetota</taxon>
        <taxon>Actinomycetes</taxon>
        <taxon>Kitasatosporales</taxon>
        <taxon>Streptomycetaceae</taxon>
        <taxon>Streptomyces</taxon>
    </lineage>
</organism>
<protein>
    <submittedName>
        <fullName evidence="3">Uncharacterized protein</fullName>
    </submittedName>
</protein>
<evidence type="ECO:0000313" key="3">
    <source>
        <dbReference type="EMBL" id="SFX63232.1"/>
    </source>
</evidence>
<evidence type="ECO:0000313" key="4">
    <source>
        <dbReference type="Proteomes" id="UP000181909"/>
    </source>
</evidence>
<dbReference type="OrthoDB" id="4818302at2"/>
<feature type="region of interest" description="Disordered" evidence="1">
    <location>
        <begin position="259"/>
        <end position="318"/>
    </location>
</feature>
<gene>
    <name evidence="3" type="ORF">SAMN02787144_1004375</name>
</gene>